<feature type="compositionally biased region" description="Basic residues" evidence="1">
    <location>
        <begin position="65"/>
        <end position="86"/>
    </location>
</feature>
<feature type="non-terminal residue" evidence="3">
    <location>
        <position position="230"/>
    </location>
</feature>
<dbReference type="RefSeq" id="XP_032119690.1">
    <property type="nucleotide sequence ID" value="XM_032263799.1"/>
</dbReference>
<evidence type="ECO:0000313" key="3">
    <source>
        <dbReference type="RefSeq" id="XP_032119690.1"/>
    </source>
</evidence>
<evidence type="ECO:0000256" key="1">
    <source>
        <dbReference type="SAM" id="MobiDB-lite"/>
    </source>
</evidence>
<feature type="region of interest" description="Disordered" evidence="1">
    <location>
        <begin position="1"/>
        <end position="230"/>
    </location>
</feature>
<name>A0A6J3GPH9_SAPAP</name>
<keyword evidence="2" id="KW-1185">Reference proteome</keyword>
<reference evidence="3" key="1">
    <citation type="submission" date="2025-08" db="UniProtKB">
        <authorList>
            <consortium name="RefSeq"/>
        </authorList>
    </citation>
    <scope>IDENTIFICATION</scope>
    <source>
        <tissue evidence="3">Blood</tissue>
    </source>
</reference>
<dbReference type="Proteomes" id="UP000504640">
    <property type="component" value="Unplaced"/>
</dbReference>
<organism evidence="2 3">
    <name type="scientific">Sapajus apella</name>
    <name type="common">Brown-capped capuchin</name>
    <name type="synonym">Cebus apella</name>
    <dbReference type="NCBI Taxonomy" id="9515"/>
    <lineage>
        <taxon>Eukaryota</taxon>
        <taxon>Metazoa</taxon>
        <taxon>Chordata</taxon>
        <taxon>Craniata</taxon>
        <taxon>Vertebrata</taxon>
        <taxon>Euteleostomi</taxon>
        <taxon>Mammalia</taxon>
        <taxon>Eutheria</taxon>
        <taxon>Euarchontoglires</taxon>
        <taxon>Primates</taxon>
        <taxon>Haplorrhini</taxon>
        <taxon>Platyrrhini</taxon>
        <taxon>Cebidae</taxon>
        <taxon>Cebinae</taxon>
        <taxon>Sapajus</taxon>
    </lineage>
</organism>
<protein>
    <submittedName>
        <fullName evidence="3">Uncharacterized protein LOC116540315</fullName>
    </submittedName>
</protein>
<feature type="compositionally biased region" description="Gly residues" evidence="1">
    <location>
        <begin position="135"/>
        <end position="146"/>
    </location>
</feature>
<sequence>MEGREVVCTERYSGLRTRLPGPESNPSPGSVEARPGGGEARRLTREVLGGVGGQGRGEGRDRRAVRARSRRLLPARRPGPGRRARPRCSVPSPRPPRREARARPPPAADRVVCSARRASPPSVHIAAAPEPGSPGRPGGGGEGGTGREACPARGGGVLRGAGGGGRTPRRPGPQSGEPSSPPAPLVGLGFTAAAPNWEGAAPRVNPDPSPQGLGPSAPEEGVAGALRAKF</sequence>
<evidence type="ECO:0000313" key="2">
    <source>
        <dbReference type="Proteomes" id="UP000504640"/>
    </source>
</evidence>
<dbReference type="GeneID" id="116540315"/>
<feature type="compositionally biased region" description="Gly residues" evidence="1">
    <location>
        <begin position="153"/>
        <end position="166"/>
    </location>
</feature>
<gene>
    <name evidence="3" type="primary">LOC116540315</name>
</gene>
<accession>A0A6J3GPH9</accession>
<dbReference type="AlphaFoldDB" id="A0A6J3GPH9"/>
<proteinExistence type="predicted"/>